<dbReference type="STRING" id="314265.R2601_03298"/>
<evidence type="ECO:0000256" key="4">
    <source>
        <dbReference type="ARBA" id="ARBA00022723"/>
    </source>
</evidence>
<dbReference type="AlphaFoldDB" id="Q0FWI6"/>
<comment type="catalytic activity">
    <reaction evidence="1 7">
        <text>5-dehydro-4-deoxy-D-glucuronate = 3-deoxy-D-glycero-2,5-hexodiulosonate</text>
        <dbReference type="Rhea" id="RHEA:23896"/>
        <dbReference type="ChEBI" id="CHEBI:17117"/>
        <dbReference type="ChEBI" id="CHEBI:29071"/>
        <dbReference type="EC" id="5.3.1.17"/>
    </reaction>
</comment>
<keyword evidence="5 7" id="KW-0862">Zinc</keyword>
<dbReference type="Gene3D" id="2.60.120.10">
    <property type="entry name" value="Jelly Rolls"/>
    <property type="match status" value="1"/>
</dbReference>
<sequence length="375" mass="41577">MWRARCRPTRLGWWLHDEWRGARFIRGGRTRPTSGCSSARCSALSLAPRREVAGQIDRLLICHTNNASHMSEMSGRGRLSDKTCCQTGPRPAGGHTGRGSIMLTVETRHAIHPDHAKGMDTTALRSHFLGEGMFADGEIRLVYTHYDRFTLGGAVPAGGTLTLDKVEETKTDSFLDRREMGIVNIGEPGTVEAGGETYEMNRGDVLYLGMGSGAVTFGGQGRFYITSAPAHRTLPSRLVTVADCVEVKLGASETSNKRTIKQFIHPQVMESCQLILGYTSLEDGSVWNTIPSHIHDRRMEAYLYWGMDEDARVLHLMGEPTETRHLFVANEQAVLSPTWSIHSGAGIGEYTFIWAMAGDNVDYTDMEFIQPKELR</sequence>
<evidence type="ECO:0000313" key="9">
    <source>
        <dbReference type="Proteomes" id="UP000006230"/>
    </source>
</evidence>
<proteinExistence type="inferred from homology"/>
<evidence type="ECO:0000256" key="3">
    <source>
        <dbReference type="ARBA" id="ARBA00008086"/>
    </source>
</evidence>
<comment type="similarity">
    <text evidence="3 7">Belongs to the KduI family.</text>
</comment>
<keyword evidence="9" id="KW-1185">Reference proteome</keyword>
<gene>
    <name evidence="7" type="primary">kduI</name>
    <name evidence="8" type="ORF">R2601_03298</name>
</gene>
<comment type="pathway">
    <text evidence="2 7">Glycan metabolism; pectin degradation; 2-dehydro-3-deoxy-D-gluconate from pectin: step 4/5.</text>
</comment>
<dbReference type="InterPro" id="IPR007045">
    <property type="entry name" value="KduI"/>
</dbReference>
<dbReference type="InterPro" id="IPR011051">
    <property type="entry name" value="RmlC_Cupin_sf"/>
</dbReference>
<feature type="binding site" evidence="7">
    <location>
        <position position="293"/>
    </location>
    <ligand>
        <name>Zn(2+)</name>
        <dbReference type="ChEBI" id="CHEBI:29105"/>
    </ligand>
</feature>
<dbReference type="GO" id="GO:0019698">
    <property type="term" value="P:D-galacturonate catabolic process"/>
    <property type="evidence" value="ECO:0007669"/>
    <property type="project" value="TreeGrafter"/>
</dbReference>
<dbReference type="GO" id="GO:0042840">
    <property type="term" value="P:D-glucuronate catabolic process"/>
    <property type="evidence" value="ECO:0007669"/>
    <property type="project" value="TreeGrafter"/>
</dbReference>
<dbReference type="NCBIfam" id="NF002091">
    <property type="entry name" value="PRK00924.1"/>
    <property type="match status" value="1"/>
</dbReference>
<keyword evidence="6 7" id="KW-0413">Isomerase</keyword>
<dbReference type="HOGENOM" id="CLU_062609_0_0_5"/>
<dbReference type="CDD" id="cd20294">
    <property type="entry name" value="cupin_KduI_N"/>
    <property type="match status" value="1"/>
</dbReference>
<evidence type="ECO:0000256" key="6">
    <source>
        <dbReference type="ARBA" id="ARBA00023235"/>
    </source>
</evidence>
<comment type="cofactor">
    <cofactor evidence="7">
        <name>Zn(2+)</name>
        <dbReference type="ChEBI" id="CHEBI:29105"/>
    </cofactor>
    <text evidence="7">Binds 1 zinc ion per subunit.</text>
</comment>
<protein>
    <recommendedName>
        <fullName evidence="7">4-deoxy-L-threo-5-hexosulose-uronate ketol-isomerase</fullName>
        <ecNumber evidence="7">5.3.1.17</ecNumber>
    </recommendedName>
    <alternativeName>
        <fullName evidence="7">5-keto-4-deoxyuronate isomerase</fullName>
    </alternativeName>
    <alternativeName>
        <fullName evidence="7">DKI isomerase</fullName>
    </alternativeName>
</protein>
<dbReference type="CDD" id="cd20491">
    <property type="entry name" value="cupin_KduI_C"/>
    <property type="match status" value="1"/>
</dbReference>
<dbReference type="PANTHER" id="PTHR38461:SF1">
    <property type="entry name" value="4-DEOXY-L-THREO-5-HEXOSULOSE-URONATE KETOL-ISOMERASE"/>
    <property type="match status" value="1"/>
</dbReference>
<feature type="binding site" evidence="7">
    <location>
        <position position="342"/>
    </location>
    <ligand>
        <name>Zn(2+)</name>
        <dbReference type="ChEBI" id="CHEBI:29105"/>
    </ligand>
</feature>
<comment type="caution">
    <text evidence="8">The sequence shown here is derived from an EMBL/GenBank/DDBJ whole genome shotgun (WGS) entry which is preliminary data.</text>
</comment>
<dbReference type="GO" id="GO:0045490">
    <property type="term" value="P:pectin catabolic process"/>
    <property type="evidence" value="ECO:0007669"/>
    <property type="project" value="UniProtKB-UniRule"/>
</dbReference>
<feature type="binding site" evidence="7">
    <location>
        <position position="295"/>
    </location>
    <ligand>
        <name>Zn(2+)</name>
        <dbReference type="ChEBI" id="CHEBI:29105"/>
    </ligand>
</feature>
<dbReference type="PANTHER" id="PTHR38461">
    <property type="entry name" value="4-DEOXY-L-THREO-5-HEXOSULOSE-URONATE KETOL-ISOMERASE"/>
    <property type="match status" value="1"/>
</dbReference>
<evidence type="ECO:0000256" key="7">
    <source>
        <dbReference type="HAMAP-Rule" id="MF_00687"/>
    </source>
</evidence>
<evidence type="ECO:0000313" key="8">
    <source>
        <dbReference type="EMBL" id="EAU48566.1"/>
    </source>
</evidence>
<dbReference type="InterPro" id="IPR021120">
    <property type="entry name" value="KduI/IolB_isomerase"/>
</dbReference>
<accession>Q0FWI6</accession>
<organism evidence="8 9">
    <name type="scientific">Salipiger bermudensis (strain DSM 26914 / JCM 13377 / KCTC 12554 / HTCC2601)</name>
    <name type="common">Pelagibaca bermudensis</name>
    <dbReference type="NCBI Taxonomy" id="314265"/>
    <lineage>
        <taxon>Bacteria</taxon>
        <taxon>Pseudomonadati</taxon>
        <taxon>Pseudomonadota</taxon>
        <taxon>Alphaproteobacteria</taxon>
        <taxon>Rhodobacterales</taxon>
        <taxon>Roseobacteraceae</taxon>
        <taxon>Salipiger</taxon>
    </lineage>
</organism>
<dbReference type="SUPFAM" id="SSF51182">
    <property type="entry name" value="RmlC-like cupins"/>
    <property type="match status" value="1"/>
</dbReference>
<comment type="function">
    <text evidence="7">Catalyzes the isomerization of 5-dehydro-4-deoxy-D-glucuronate to 3-deoxy-D-glycero-2,5-hexodiulosonate.</text>
</comment>
<reference evidence="8 9" key="1">
    <citation type="journal article" date="2010" name="J. Bacteriol.">
        <title>Genome sequences of Pelagibaca bermudensis HTCC2601T and Maritimibacter alkaliphilus HTCC2654T, the type strains of two marine Roseobacter genera.</title>
        <authorList>
            <person name="Thrash J.C."/>
            <person name="Cho J.C."/>
            <person name="Ferriera S."/>
            <person name="Johnson J."/>
            <person name="Vergin K.L."/>
            <person name="Giovannoni S.J."/>
        </authorList>
    </citation>
    <scope>NUCLEOTIDE SEQUENCE [LARGE SCALE GENOMIC DNA]</scope>
    <source>
        <strain evidence="9">DSM 26914 / JCM 13377 / KCTC 12554 / HTCC2601</strain>
    </source>
</reference>
<evidence type="ECO:0000256" key="2">
    <source>
        <dbReference type="ARBA" id="ARBA00005148"/>
    </source>
</evidence>
<dbReference type="EC" id="5.3.1.17" evidence="7"/>
<dbReference type="Proteomes" id="UP000006230">
    <property type="component" value="Unassembled WGS sequence"/>
</dbReference>
<dbReference type="HAMAP" id="MF_00687">
    <property type="entry name" value="KduI"/>
    <property type="match status" value="1"/>
</dbReference>
<dbReference type="UniPathway" id="UPA00545">
    <property type="reaction ID" value="UER00826"/>
</dbReference>
<evidence type="ECO:0000256" key="5">
    <source>
        <dbReference type="ARBA" id="ARBA00022833"/>
    </source>
</evidence>
<keyword evidence="4 7" id="KW-0479">Metal-binding</keyword>
<dbReference type="GO" id="GO:0008697">
    <property type="term" value="F:4-deoxy-L-threo-5-hexosulose-uronate ketol-isomerase activity"/>
    <property type="evidence" value="ECO:0007669"/>
    <property type="project" value="UniProtKB-UniRule"/>
</dbReference>
<dbReference type="Pfam" id="PF04962">
    <property type="entry name" value="KduI"/>
    <property type="match status" value="1"/>
</dbReference>
<dbReference type="InterPro" id="IPR027449">
    <property type="entry name" value="KduI_N"/>
</dbReference>
<dbReference type="Gene3D" id="2.60.120.520">
    <property type="entry name" value="pectin degrading enzyme 5-keto 4- deoxyuronate isomerase, domain 1"/>
    <property type="match status" value="1"/>
</dbReference>
<feature type="binding site" evidence="7">
    <location>
        <position position="300"/>
    </location>
    <ligand>
        <name>Zn(2+)</name>
        <dbReference type="ChEBI" id="CHEBI:29105"/>
    </ligand>
</feature>
<evidence type="ECO:0000256" key="1">
    <source>
        <dbReference type="ARBA" id="ARBA00000552"/>
    </source>
</evidence>
<dbReference type="GO" id="GO:0008270">
    <property type="term" value="F:zinc ion binding"/>
    <property type="evidence" value="ECO:0007669"/>
    <property type="project" value="UniProtKB-UniRule"/>
</dbReference>
<name>Q0FWI6_SALBH</name>
<dbReference type="eggNOG" id="COG3717">
    <property type="taxonomic scope" value="Bacteria"/>
</dbReference>
<dbReference type="InterPro" id="IPR014710">
    <property type="entry name" value="RmlC-like_jellyroll"/>
</dbReference>
<dbReference type="EMBL" id="AATQ01000001">
    <property type="protein sequence ID" value="EAU48566.1"/>
    <property type="molecule type" value="Genomic_DNA"/>
</dbReference>